<dbReference type="AlphaFoldDB" id="A0A183PYW4"/>
<keyword evidence="3" id="KW-1185">Reference proteome</keyword>
<accession>A0A183PYW4</accession>
<name>A0A183PYW4_9TREM</name>
<dbReference type="Proteomes" id="UP000269396">
    <property type="component" value="Unassembled WGS sequence"/>
</dbReference>
<organism evidence="2 3">
    <name type="scientific">Schistosoma mattheei</name>
    <dbReference type="NCBI Taxonomy" id="31246"/>
    <lineage>
        <taxon>Eukaryota</taxon>
        <taxon>Metazoa</taxon>
        <taxon>Spiralia</taxon>
        <taxon>Lophotrochozoa</taxon>
        <taxon>Platyhelminthes</taxon>
        <taxon>Trematoda</taxon>
        <taxon>Digenea</taxon>
        <taxon>Strigeidida</taxon>
        <taxon>Schistosomatoidea</taxon>
        <taxon>Schistosomatidae</taxon>
        <taxon>Schistosoma</taxon>
    </lineage>
</organism>
<reference evidence="2 3" key="1">
    <citation type="submission" date="2018-11" db="EMBL/GenBank/DDBJ databases">
        <authorList>
            <consortium name="Pathogen Informatics"/>
        </authorList>
    </citation>
    <scope>NUCLEOTIDE SEQUENCE [LARGE SCALE GENOMIC DNA]</scope>
    <source>
        <strain>Denwood</strain>
        <strain evidence="3">Zambia</strain>
    </source>
</reference>
<evidence type="ECO:0000313" key="2">
    <source>
        <dbReference type="EMBL" id="VDP80143.1"/>
    </source>
</evidence>
<evidence type="ECO:0000313" key="3">
    <source>
        <dbReference type="Proteomes" id="UP000269396"/>
    </source>
</evidence>
<proteinExistence type="predicted"/>
<dbReference type="EMBL" id="UZAL01042538">
    <property type="protein sequence ID" value="VDP80143.1"/>
    <property type="molecule type" value="Genomic_DNA"/>
</dbReference>
<sequence length="132" mass="14949">MTTLRAEQLYNLMKRLYDLALTADNRSSIIASPDELERIFQLDGDTRKLSENLERAIALQKQLSNYQNFHSPESNTSSSHKDVVPRTSEINDNKVNLPKDKSTTKLSSSVSLSSYSRRFDVQNNKKVGLVVS</sequence>
<feature type="region of interest" description="Disordered" evidence="1">
    <location>
        <begin position="67"/>
        <end position="107"/>
    </location>
</feature>
<evidence type="ECO:0000256" key="1">
    <source>
        <dbReference type="SAM" id="MobiDB-lite"/>
    </source>
</evidence>
<gene>
    <name evidence="2" type="ORF">SMTD_LOCUS19550</name>
</gene>
<feature type="compositionally biased region" description="Polar residues" evidence="1">
    <location>
        <begin position="67"/>
        <end position="78"/>
    </location>
</feature>
<feature type="compositionally biased region" description="Basic and acidic residues" evidence="1">
    <location>
        <begin position="79"/>
        <end position="103"/>
    </location>
</feature>
<protein>
    <submittedName>
        <fullName evidence="2">Uncharacterized protein</fullName>
    </submittedName>
</protein>